<organism evidence="1 2">
    <name type="scientific">Marinobacterium lutimaris</name>
    <dbReference type="NCBI Taxonomy" id="568106"/>
    <lineage>
        <taxon>Bacteria</taxon>
        <taxon>Pseudomonadati</taxon>
        <taxon>Pseudomonadota</taxon>
        <taxon>Gammaproteobacteria</taxon>
        <taxon>Oceanospirillales</taxon>
        <taxon>Oceanospirillaceae</taxon>
        <taxon>Marinobacterium</taxon>
    </lineage>
</organism>
<keyword evidence="2" id="KW-1185">Reference proteome</keyword>
<dbReference type="Proteomes" id="UP000236745">
    <property type="component" value="Unassembled WGS sequence"/>
</dbReference>
<gene>
    <name evidence="1" type="ORF">SAMN05444390_11227</name>
</gene>
<reference evidence="1 2" key="1">
    <citation type="submission" date="2016-10" db="EMBL/GenBank/DDBJ databases">
        <authorList>
            <person name="de Groot N.N."/>
        </authorList>
    </citation>
    <scope>NUCLEOTIDE SEQUENCE [LARGE SCALE GENOMIC DNA]</scope>
    <source>
        <strain evidence="1 2">DSM 22012</strain>
    </source>
</reference>
<sequence>MYDNGLQNQPKLHLYGGTAAVCFEGSSRNDGQPTINIDVAPKPDGRNVDWSQKITLQLSHNELVIVTGIFLGYAPKIQCGRPDKGINIARQTGKVYLSACSGQRIPDSKLSFSSTFPGGTPSLY</sequence>
<dbReference type="OrthoDB" id="6369226at2"/>
<name>A0A1H6DWM4_9GAMM</name>
<proteinExistence type="predicted"/>
<evidence type="ECO:0000313" key="2">
    <source>
        <dbReference type="Proteomes" id="UP000236745"/>
    </source>
</evidence>
<dbReference type="EMBL" id="FNVQ01000012">
    <property type="protein sequence ID" value="SEG89484.1"/>
    <property type="molecule type" value="Genomic_DNA"/>
</dbReference>
<evidence type="ECO:0000313" key="1">
    <source>
        <dbReference type="EMBL" id="SEG89484.1"/>
    </source>
</evidence>
<protein>
    <submittedName>
        <fullName evidence="1">Uncharacterized protein</fullName>
    </submittedName>
</protein>
<dbReference type="RefSeq" id="WP_104006010.1">
    <property type="nucleotide sequence ID" value="NZ_FNVQ01000012.1"/>
</dbReference>
<accession>A0A1H6DWM4</accession>
<dbReference type="AlphaFoldDB" id="A0A1H6DWM4"/>